<dbReference type="Proteomes" id="UP001515480">
    <property type="component" value="Unassembled WGS sequence"/>
</dbReference>
<keyword evidence="3" id="KW-1185">Reference proteome</keyword>
<name>A0AB34IZZ2_PRYPA</name>
<organism evidence="2 3">
    <name type="scientific">Prymnesium parvum</name>
    <name type="common">Toxic golden alga</name>
    <dbReference type="NCBI Taxonomy" id="97485"/>
    <lineage>
        <taxon>Eukaryota</taxon>
        <taxon>Haptista</taxon>
        <taxon>Haptophyta</taxon>
        <taxon>Prymnesiophyceae</taxon>
        <taxon>Prymnesiales</taxon>
        <taxon>Prymnesiaceae</taxon>
        <taxon>Prymnesium</taxon>
    </lineage>
</organism>
<proteinExistence type="predicted"/>
<evidence type="ECO:0008006" key="4">
    <source>
        <dbReference type="Google" id="ProtNLM"/>
    </source>
</evidence>
<feature type="compositionally biased region" description="Basic and acidic residues" evidence="1">
    <location>
        <begin position="180"/>
        <end position="191"/>
    </location>
</feature>
<dbReference type="EMBL" id="JBGBPQ010000016">
    <property type="protein sequence ID" value="KAL1508593.1"/>
    <property type="molecule type" value="Genomic_DNA"/>
</dbReference>
<evidence type="ECO:0000256" key="1">
    <source>
        <dbReference type="SAM" id="MobiDB-lite"/>
    </source>
</evidence>
<feature type="compositionally biased region" description="Basic and acidic residues" evidence="1">
    <location>
        <begin position="201"/>
        <end position="212"/>
    </location>
</feature>
<evidence type="ECO:0000313" key="3">
    <source>
        <dbReference type="Proteomes" id="UP001515480"/>
    </source>
</evidence>
<gene>
    <name evidence="2" type="ORF">AB1Y20_004691</name>
</gene>
<reference evidence="2 3" key="1">
    <citation type="journal article" date="2024" name="Science">
        <title>Giant polyketide synthase enzymes in the biosynthesis of giant marine polyether toxins.</title>
        <authorList>
            <person name="Fallon T.R."/>
            <person name="Shende V.V."/>
            <person name="Wierzbicki I.H."/>
            <person name="Pendleton A.L."/>
            <person name="Watervoot N.F."/>
            <person name="Auber R.P."/>
            <person name="Gonzalez D.J."/>
            <person name="Wisecaver J.H."/>
            <person name="Moore B.S."/>
        </authorList>
    </citation>
    <scope>NUCLEOTIDE SEQUENCE [LARGE SCALE GENOMIC DNA]</scope>
    <source>
        <strain evidence="2 3">12B1</strain>
    </source>
</reference>
<feature type="region of interest" description="Disordered" evidence="1">
    <location>
        <begin position="107"/>
        <end position="253"/>
    </location>
</feature>
<dbReference type="AlphaFoldDB" id="A0AB34IZZ2"/>
<feature type="compositionally biased region" description="Basic and acidic residues" evidence="1">
    <location>
        <begin position="138"/>
        <end position="149"/>
    </location>
</feature>
<comment type="caution">
    <text evidence="2">The sequence shown here is derived from an EMBL/GenBank/DDBJ whole genome shotgun (WGS) entry which is preliminary data.</text>
</comment>
<evidence type="ECO:0000313" key="2">
    <source>
        <dbReference type="EMBL" id="KAL1508593.1"/>
    </source>
</evidence>
<feature type="compositionally biased region" description="Basic and acidic residues" evidence="1">
    <location>
        <begin position="222"/>
        <end position="233"/>
    </location>
</feature>
<accession>A0AB34IZZ2</accession>
<sequence>MVVTVETDAARRALYCQVWRRRCRTALHWLKHHAAMERAAWPSAKKSLHPSSTTQRAALGVASLGTAESIGTHRHAPHRHVPLAAQRCSSPLQPKNLFDDDEFDRAARRSVSPHPKNHFDDGRFERSPRRGVSPHPKNLFDDGGLDRSPRRGVSPHPKNLFDDGGLDRSPRRGVSPHPKNLFDDGGLDRSPRRGVSPHPKNLFDDSGLDRSPRRGVSPHPKNLFDDGGLERSPRRGVSPHARTGSSSPPRPPLSPACAVLCRQAMRTWWREAQLRAVGRAIAEGARSWHVSSARRAALSQWRDGAGRRMLRRWLHTERAGRVACVRVWRRWVRETAAYAARRWRYYRAWRGAFFLSWWRWRRAYAARALRRWIHENDAVQREARASAAAATAKIRARMQTAAALHSWWCATARERELLMAIAAMRVLPPAFPLRCSFAVWRAKVMSVRWQHGKAHVRRLMRRWKLFALLHSRETVGRAVVADAVRCRCVHRWALYAEGQHRSQMLLAMSSREARRYRLRRVHAAWECWHVKASAGCLEARQQGLREEQSFIDSLRLRKPPTWRDSFHCHSAR</sequence>
<protein>
    <recommendedName>
        <fullName evidence="4">Sfi1 spindle body domain-containing protein</fullName>
    </recommendedName>
</protein>
<feature type="compositionally biased region" description="Basic and acidic residues" evidence="1">
    <location>
        <begin position="117"/>
        <end position="128"/>
    </location>
</feature>
<feature type="compositionally biased region" description="Basic and acidic residues" evidence="1">
    <location>
        <begin position="159"/>
        <end position="170"/>
    </location>
</feature>